<evidence type="ECO:0000259" key="3">
    <source>
        <dbReference type="Pfam" id="PF13372"/>
    </source>
</evidence>
<organism evidence="4 5">
    <name type="scientific">Candidatus Ozemobacter sibiricus</name>
    <dbReference type="NCBI Taxonomy" id="2268124"/>
    <lineage>
        <taxon>Bacteria</taxon>
        <taxon>Candidatus Ozemobacteria</taxon>
        <taxon>Candidatus Ozemobacterales</taxon>
        <taxon>Candidatus Ozemobacteraceae</taxon>
        <taxon>Candidatus Ozemobacter</taxon>
    </lineage>
</organism>
<evidence type="ECO:0000313" key="5">
    <source>
        <dbReference type="Proteomes" id="UP000252355"/>
    </source>
</evidence>
<feature type="domain" description="Alginate export" evidence="3">
    <location>
        <begin position="136"/>
        <end position="499"/>
    </location>
</feature>
<dbReference type="InterPro" id="IPR025388">
    <property type="entry name" value="Alginate_export_dom"/>
</dbReference>
<dbReference type="Pfam" id="PF13372">
    <property type="entry name" value="Alginate_exp"/>
    <property type="match status" value="1"/>
</dbReference>
<dbReference type="Proteomes" id="UP000252355">
    <property type="component" value="Unassembled WGS sequence"/>
</dbReference>
<evidence type="ECO:0000256" key="2">
    <source>
        <dbReference type="SAM" id="SignalP"/>
    </source>
</evidence>
<accession>A0A367ZSY4</accession>
<feature type="region of interest" description="Disordered" evidence="1">
    <location>
        <begin position="35"/>
        <end position="54"/>
    </location>
</feature>
<proteinExistence type="predicted"/>
<comment type="caution">
    <text evidence="4">The sequence shown here is derived from an EMBL/GenBank/DDBJ whole genome shotgun (WGS) entry which is preliminary data.</text>
</comment>
<name>A0A367ZSY4_9BACT</name>
<sequence>MAKGIAYGIACLLLATWILPAWAAPSTTAASATAAVVPPGSKKEKPPTKPTAGWSFSSTNTLRHEYWNTFQAVNSPLDPSYSLLADRLALTLKHQNPATVFTATLNVVKFLNLPEDTSFGSASTYSTNGVRENDAKVYVRVMNFTFKRLGDKRLTATIGRFNFANGTEWKGSDPTVEWVKNNRIADRLLGQPNWTMLQRSMNGLVLKHDLPRFQLAASAWKPTAGTYSEQAGDLINDIKVFTLAGTHKFDTALPRQEVQWFAYEYDDHRPIVAPRGDNAVTGAAQTPRRSTDGIDVRIRTYGVSAVGAYDCPTGRVDTMVWWAVQRGDWYELTHRAHAVALELGHQWTKAPWKPWLRAGLNQSSGDADPHDGTHGTFFLMLPSRKYSNCNAYNQSNLKDYLLQLSVKPSARADLRFDYHRLRLTEGADRWYTGGGAMANTGPGNGFTARKTGGKTDLGSVFEFLGTYTLSKEHKVNLFVSRLRGGDAIDASFGAKRDQTFSYLELVTDF</sequence>
<feature type="signal peptide" evidence="2">
    <location>
        <begin position="1"/>
        <end position="23"/>
    </location>
</feature>
<dbReference type="Gene3D" id="2.40.160.100">
    <property type="match status" value="1"/>
</dbReference>
<keyword evidence="2" id="KW-0732">Signal</keyword>
<protein>
    <recommendedName>
        <fullName evidence="3">Alginate export domain-containing protein</fullName>
    </recommendedName>
</protein>
<dbReference type="EMBL" id="QOQW01000002">
    <property type="protein sequence ID" value="RCK81255.1"/>
    <property type="molecule type" value="Genomic_DNA"/>
</dbReference>
<evidence type="ECO:0000256" key="1">
    <source>
        <dbReference type="SAM" id="MobiDB-lite"/>
    </source>
</evidence>
<evidence type="ECO:0000313" key="4">
    <source>
        <dbReference type="EMBL" id="RCK81255.1"/>
    </source>
</evidence>
<dbReference type="AlphaFoldDB" id="A0A367ZSY4"/>
<feature type="chain" id="PRO_5016977474" description="Alginate export domain-containing protein" evidence="2">
    <location>
        <begin position="24"/>
        <end position="509"/>
    </location>
</feature>
<gene>
    <name evidence="4" type="ORF">OZSIB_2124</name>
</gene>
<dbReference type="InterPro" id="IPR053728">
    <property type="entry name" value="Alginate_Permeability_Chnl"/>
</dbReference>
<reference evidence="4 5" key="1">
    <citation type="submission" date="2018-05" db="EMBL/GenBank/DDBJ databases">
        <title>A metagenomic window into the 2 km-deep terrestrial subsurface aquifer revealed taxonomically and functionally diverse microbial community comprising novel uncultured bacterial lineages.</title>
        <authorList>
            <person name="Kadnikov V.V."/>
            <person name="Mardanov A.V."/>
            <person name="Beletsky A.V."/>
            <person name="Banks D."/>
            <person name="Pimenov N.V."/>
            <person name="Frank Y.A."/>
            <person name="Karnachuk O.V."/>
            <person name="Ravin N.V."/>
        </authorList>
    </citation>
    <scope>NUCLEOTIDE SEQUENCE [LARGE SCALE GENOMIC DNA]</scope>
    <source>
        <strain evidence="4">BY5</strain>
    </source>
</reference>